<keyword evidence="3" id="KW-0001">2Fe-2S</keyword>
<sequence length="605" mass="66147">MAPIALTIDGKRVTVEEGISILEAAKTVGIDIPSLCYLKDINVIGSCRVCVVEVEGAKTLQAACVTPVAPGMVVHTNTPKVRASRRLTVELILSDHPYECPTCPRNLNCELQALAERMGIRRIRFEGQRQEYKPDVSTPALVRDFNKCILCRRCVSVCEKVQGVNAIGPYGRGLKTTIGPAWGESMAESPCVQCGQCVLVCPVGALYEKDYTEEVWKALSDPNKHVIVQTAPATRVSIGEPFGLPPGSISTGKMVAALRRLGFAKVFDTDFAADLTIVEEGSELLDRLAKGGPFPLITSCSPGWIRFMEQFYPELSLNVSSCKSPQQMFGALAKTYYAEKTGIDPAKIVMVSIMPCTAKKYECQRPEMTSSGFQDVDYVLTVRELARMIKQAGIDFQELPEEEYDAPLGISTGAGVIFGATGGVMEAALRTAYELHTGKPLPRIDFEAVRGLNGVKEAAVDLDGTQLKVAVAHGLGNARVVLDRVKSGEVQYHFIEIMTCPGGCIGGGGQPIPTNTEIRQKRLEAIYEADRRMPFRKSHENPAVRELYETYLGKPLGPKSHHLLHTTYRWRSPFGSMVQKNHQGVWPLEEVAAASSPDEGVDDRR</sequence>
<dbReference type="GO" id="GO:0051537">
    <property type="term" value="F:2 iron, 2 sulfur cluster binding"/>
    <property type="evidence" value="ECO:0007669"/>
    <property type="project" value="UniProtKB-KW"/>
</dbReference>
<dbReference type="InterPro" id="IPR003149">
    <property type="entry name" value="Fe_hydrogenase_ssu"/>
</dbReference>
<dbReference type="InterPro" id="IPR017900">
    <property type="entry name" value="4Fe4S_Fe_S_CS"/>
</dbReference>
<dbReference type="InterPro" id="IPR017896">
    <property type="entry name" value="4Fe4S_Fe-S-bd"/>
</dbReference>
<evidence type="ECO:0000256" key="4">
    <source>
        <dbReference type="ARBA" id="ARBA00022723"/>
    </source>
</evidence>
<dbReference type="GO" id="GO:0008137">
    <property type="term" value="F:NADH dehydrogenase (ubiquinone) activity"/>
    <property type="evidence" value="ECO:0007669"/>
    <property type="project" value="InterPro"/>
</dbReference>
<evidence type="ECO:0000313" key="12">
    <source>
        <dbReference type="EMBL" id="QUL98035.1"/>
    </source>
</evidence>
<dbReference type="Pfam" id="PF22117">
    <property type="entry name" value="Fer4_Nqo3"/>
    <property type="match status" value="1"/>
</dbReference>
<dbReference type="EMBL" id="CP062796">
    <property type="protein sequence ID" value="QUL98035.1"/>
    <property type="molecule type" value="Genomic_DNA"/>
</dbReference>
<dbReference type="InterPro" id="IPR009016">
    <property type="entry name" value="Fe_hydrogenase"/>
</dbReference>
<keyword evidence="7" id="KW-0408">Iron</keyword>
<evidence type="ECO:0000256" key="3">
    <source>
        <dbReference type="ARBA" id="ARBA00022714"/>
    </source>
</evidence>
<dbReference type="SMART" id="SM00902">
    <property type="entry name" value="Fe_hyd_SSU"/>
    <property type="match status" value="1"/>
</dbReference>
<organism evidence="12">
    <name type="scientific">Candidatus Fermentithermobacillus carboniphilus</name>
    <dbReference type="NCBI Taxonomy" id="3085328"/>
    <lineage>
        <taxon>Bacteria</taxon>
        <taxon>Bacillati</taxon>
        <taxon>Bacillota</taxon>
        <taxon>Candidatus Fermentithermobacillia</taxon>
        <taxon>Candidatus Fermentithermobacillales</taxon>
        <taxon>Candidatus Fermentithermobacillaceae</taxon>
        <taxon>Candidatus Fermentithermobacillus</taxon>
    </lineage>
</organism>
<dbReference type="InterPro" id="IPR054351">
    <property type="entry name" value="NADH_UbQ_OxRdtase_ferredoxin"/>
</dbReference>
<feature type="domain" description="2Fe-2S ferredoxin-type" evidence="9">
    <location>
        <begin position="2"/>
        <end position="80"/>
    </location>
</feature>
<dbReference type="InterPro" id="IPR013352">
    <property type="entry name" value="Fe_hydrogenase_subset"/>
</dbReference>
<dbReference type="PROSITE" id="PS00641">
    <property type="entry name" value="COMPLEX1_75K_1"/>
    <property type="match status" value="1"/>
</dbReference>
<dbReference type="InterPro" id="IPR036010">
    <property type="entry name" value="2Fe-2S_ferredoxin-like_sf"/>
</dbReference>
<dbReference type="InterPro" id="IPR000283">
    <property type="entry name" value="NADH_UbQ_OxRdtase_75kDa_su_CS"/>
</dbReference>
<dbReference type="SUPFAM" id="SSF54292">
    <property type="entry name" value="2Fe-2S ferredoxin-like"/>
    <property type="match status" value="1"/>
</dbReference>
<dbReference type="PROSITE" id="PS51379">
    <property type="entry name" value="4FE4S_FER_2"/>
    <property type="match status" value="2"/>
</dbReference>
<dbReference type="PANTHER" id="PTHR11615">
    <property type="entry name" value="NITRATE, FORMATE, IRON DEHYDROGENASE"/>
    <property type="match status" value="1"/>
</dbReference>
<dbReference type="Pfam" id="PF10588">
    <property type="entry name" value="NADH-G_4Fe-4S_3"/>
    <property type="match status" value="1"/>
</dbReference>
<dbReference type="GO" id="GO:0008901">
    <property type="term" value="F:ferredoxin hydrogenase activity"/>
    <property type="evidence" value="ECO:0007669"/>
    <property type="project" value="InterPro"/>
</dbReference>
<dbReference type="PROSITE" id="PS51085">
    <property type="entry name" value="2FE2S_FER_2"/>
    <property type="match status" value="1"/>
</dbReference>
<keyword evidence="5" id="KW-0677">Repeat</keyword>
<proteinExistence type="predicted"/>
<evidence type="ECO:0000256" key="5">
    <source>
        <dbReference type="ARBA" id="ARBA00022737"/>
    </source>
</evidence>
<dbReference type="PROSITE" id="PS51839">
    <property type="entry name" value="4FE4S_HC3"/>
    <property type="match status" value="1"/>
</dbReference>
<dbReference type="InterPro" id="IPR004108">
    <property type="entry name" value="Fe_hydrogenase_lsu_C"/>
</dbReference>
<keyword evidence="2" id="KW-0004">4Fe-4S</keyword>
<evidence type="ECO:0000256" key="6">
    <source>
        <dbReference type="ARBA" id="ARBA00023002"/>
    </source>
</evidence>
<keyword evidence="8" id="KW-0411">Iron-sulfur</keyword>
<evidence type="ECO:0000256" key="2">
    <source>
        <dbReference type="ARBA" id="ARBA00022485"/>
    </source>
</evidence>
<dbReference type="Gene3D" id="3.40.50.1780">
    <property type="match status" value="1"/>
</dbReference>
<name>A0AAT9LAE4_9FIRM</name>
<dbReference type="Pfam" id="PF02256">
    <property type="entry name" value="Fe_hyd_SSU"/>
    <property type="match status" value="1"/>
</dbReference>
<dbReference type="InterPro" id="IPR001041">
    <property type="entry name" value="2Fe-2S_ferredoxin-type"/>
</dbReference>
<dbReference type="Gene3D" id="3.10.20.740">
    <property type="match status" value="1"/>
</dbReference>
<comment type="cofactor">
    <cofactor evidence="1">
        <name>[4Fe-4S] cluster</name>
        <dbReference type="ChEBI" id="CHEBI:49883"/>
    </cofactor>
</comment>
<dbReference type="InterPro" id="IPR049830">
    <property type="entry name" value="HndD"/>
</dbReference>
<dbReference type="Pfam" id="PF02906">
    <property type="entry name" value="Fe_hyd_lg_C"/>
    <property type="match status" value="1"/>
</dbReference>
<dbReference type="NCBIfam" id="TIGR02512">
    <property type="entry name" value="FeFe_hydrog_A"/>
    <property type="match status" value="1"/>
</dbReference>
<gene>
    <name evidence="12" type="ORF">IMF26_08190</name>
</gene>
<evidence type="ECO:0000256" key="7">
    <source>
        <dbReference type="ARBA" id="ARBA00023004"/>
    </source>
</evidence>
<dbReference type="Gene3D" id="4.10.260.20">
    <property type="entry name" value="Iron hydrogenase, small subunit"/>
    <property type="match status" value="1"/>
</dbReference>
<reference evidence="12" key="2">
    <citation type="journal article" date="2023" name="Biology">
        <title>Prokaryotic Life Associated with Coal-Fire Gas Vents Revealed by Metagenomics.</title>
        <authorList>
            <person name="Kadnikov V.V."/>
            <person name="Mardanov A.V."/>
            <person name="Beletsky A.V."/>
            <person name="Karnachuk O.V."/>
            <person name="Ravin N.V."/>
        </authorList>
    </citation>
    <scope>NUCLEOTIDE SEQUENCE</scope>
    <source>
        <strain evidence="12">Bu02</strain>
    </source>
</reference>
<dbReference type="NCBIfam" id="NF040763">
    <property type="entry name" value="FeFe_hydrog_A6"/>
    <property type="match status" value="1"/>
</dbReference>
<dbReference type="InterPro" id="IPR036991">
    <property type="entry name" value="Fe_hydrogenase_ssu_sf"/>
</dbReference>
<dbReference type="Gene3D" id="3.30.70.20">
    <property type="match status" value="1"/>
</dbReference>
<dbReference type="GO" id="GO:0051539">
    <property type="term" value="F:4 iron, 4 sulfur cluster binding"/>
    <property type="evidence" value="ECO:0007669"/>
    <property type="project" value="UniProtKB-KW"/>
</dbReference>
<dbReference type="SMART" id="SM00929">
    <property type="entry name" value="NADH-G_4Fe-4S_3"/>
    <property type="match status" value="1"/>
</dbReference>
<dbReference type="PROSITE" id="PS00198">
    <property type="entry name" value="4FE4S_FER_1"/>
    <property type="match status" value="2"/>
</dbReference>
<dbReference type="SUPFAM" id="SSF54862">
    <property type="entry name" value="4Fe-4S ferredoxins"/>
    <property type="match status" value="1"/>
</dbReference>
<feature type="domain" description="4Fe-4S ferredoxin-type" evidence="10">
    <location>
        <begin position="139"/>
        <end position="169"/>
    </location>
</feature>
<feature type="domain" description="4Fe-4S His(Cys)3-ligated-type" evidence="11">
    <location>
        <begin position="80"/>
        <end position="119"/>
    </location>
</feature>
<dbReference type="AlphaFoldDB" id="A0AAT9LAE4"/>
<dbReference type="InterPro" id="IPR050340">
    <property type="entry name" value="Cytosolic_Fe-S_CAF"/>
</dbReference>
<evidence type="ECO:0000256" key="8">
    <source>
        <dbReference type="ARBA" id="ARBA00023014"/>
    </source>
</evidence>
<evidence type="ECO:0000259" key="10">
    <source>
        <dbReference type="PROSITE" id="PS51379"/>
    </source>
</evidence>
<dbReference type="Pfam" id="PF13510">
    <property type="entry name" value="Fer2_4"/>
    <property type="match status" value="1"/>
</dbReference>
<dbReference type="FunFam" id="3.30.70.20:FF:000035">
    <property type="entry name" value="Iron hydrogenase 1"/>
    <property type="match status" value="1"/>
</dbReference>
<dbReference type="GO" id="GO:0005506">
    <property type="term" value="F:iron ion binding"/>
    <property type="evidence" value="ECO:0007669"/>
    <property type="project" value="InterPro"/>
</dbReference>
<protein>
    <submittedName>
        <fullName evidence="12">Iron hydrogenase small subunit</fullName>
    </submittedName>
</protein>
<evidence type="ECO:0000259" key="9">
    <source>
        <dbReference type="PROSITE" id="PS51085"/>
    </source>
</evidence>
<keyword evidence="6" id="KW-0560">Oxidoreductase</keyword>
<feature type="domain" description="4Fe-4S ferredoxin-type" evidence="10">
    <location>
        <begin position="182"/>
        <end position="211"/>
    </location>
</feature>
<keyword evidence="4" id="KW-0479">Metal-binding</keyword>
<evidence type="ECO:0000259" key="11">
    <source>
        <dbReference type="PROSITE" id="PS51839"/>
    </source>
</evidence>
<dbReference type="GO" id="GO:0042773">
    <property type="term" value="P:ATP synthesis coupled electron transport"/>
    <property type="evidence" value="ECO:0007669"/>
    <property type="project" value="InterPro"/>
</dbReference>
<dbReference type="InterPro" id="IPR019574">
    <property type="entry name" value="NADH_UbQ_OxRdtase_Gsu_4Fe4S-bd"/>
</dbReference>
<dbReference type="CDD" id="cd00207">
    <property type="entry name" value="fer2"/>
    <property type="match status" value="1"/>
</dbReference>
<reference evidence="12" key="1">
    <citation type="submission" date="2020-10" db="EMBL/GenBank/DDBJ databases">
        <authorList>
            <person name="Kadnikov V."/>
            <person name="Beletsky A.V."/>
            <person name="Mardanov A.V."/>
            <person name="Karnachuk O.V."/>
            <person name="Ravin N.V."/>
        </authorList>
    </citation>
    <scope>NUCLEOTIDE SEQUENCE</scope>
    <source>
        <strain evidence="12">Bu02</strain>
    </source>
</reference>
<dbReference type="SUPFAM" id="SSF53920">
    <property type="entry name" value="Fe-only hydrogenase"/>
    <property type="match status" value="1"/>
</dbReference>
<accession>A0AAT9LAE4</accession>
<dbReference type="Gene3D" id="3.40.950.10">
    <property type="entry name" value="Fe-only Hydrogenase (Larger Subunit), Chain L, domain 3"/>
    <property type="match status" value="1"/>
</dbReference>
<dbReference type="FunFam" id="3.10.20.740:FF:000005">
    <property type="entry name" value="NADH:ubiquinone oxidoreductase subunit"/>
    <property type="match status" value="1"/>
</dbReference>
<evidence type="ECO:0000256" key="1">
    <source>
        <dbReference type="ARBA" id="ARBA00001966"/>
    </source>
</evidence>
<dbReference type="GO" id="GO:0016020">
    <property type="term" value="C:membrane"/>
    <property type="evidence" value="ECO:0007669"/>
    <property type="project" value="InterPro"/>
</dbReference>
<dbReference type="KEGG" id="fcz:IMF26_08190"/>